<organism evidence="1 2">
    <name type="scientific">Aspergillus niger ATCC 13496</name>
    <dbReference type="NCBI Taxonomy" id="1353008"/>
    <lineage>
        <taxon>Eukaryota</taxon>
        <taxon>Fungi</taxon>
        <taxon>Dikarya</taxon>
        <taxon>Ascomycota</taxon>
        <taxon>Pezizomycotina</taxon>
        <taxon>Eurotiomycetes</taxon>
        <taxon>Eurotiomycetidae</taxon>
        <taxon>Eurotiales</taxon>
        <taxon>Aspergillaceae</taxon>
        <taxon>Aspergillus</taxon>
        <taxon>Aspergillus subgen. Circumdati</taxon>
    </lineage>
</organism>
<reference evidence="1 2" key="1">
    <citation type="submission" date="2018-07" db="EMBL/GenBank/DDBJ databases">
        <title>Section-level genome sequencing of Aspergillus section Nigri to investigate inter- and intra-species variation.</title>
        <authorList>
            <consortium name="DOE Joint Genome Institute"/>
            <person name="Vesth T.C."/>
            <person name="Nybo J.L."/>
            <person name="Theobald S."/>
            <person name="Frisvad J.C."/>
            <person name="Larsen T.O."/>
            <person name="Nielsen K.F."/>
            <person name="Hoof J.B."/>
            <person name="Brandl J."/>
            <person name="Salamov A."/>
            <person name="Riley R."/>
            <person name="Gladden J.M."/>
            <person name="Phatale P."/>
            <person name="Nielsen M.T."/>
            <person name="Lyhne E.K."/>
            <person name="Kogle M.E."/>
            <person name="Strasser K."/>
            <person name="McDonnell E."/>
            <person name="Barry K."/>
            <person name="Clum A."/>
            <person name="Chen C."/>
            <person name="Nolan M."/>
            <person name="Sandor L."/>
            <person name="Kuo A."/>
            <person name="Lipzen A."/>
            <person name="Hainaut M."/>
            <person name="Drula E."/>
            <person name="Tsang A."/>
            <person name="Magnuson J.K."/>
            <person name="Henrissat B."/>
            <person name="Wiebenga A."/>
            <person name="Simmons B.A."/>
            <person name="Makela M.R."/>
            <person name="De vries R.P."/>
            <person name="Grigoriev I.V."/>
            <person name="Mortensen U.H."/>
            <person name="Baker S.E."/>
            <person name="Andersen M.R."/>
        </authorList>
    </citation>
    <scope>NUCLEOTIDE SEQUENCE [LARGE SCALE GENOMIC DNA]</scope>
    <source>
        <strain evidence="1 2">ATCC 13496</strain>
    </source>
</reference>
<proteinExistence type="predicted"/>
<dbReference type="EMBL" id="KZ851910">
    <property type="protein sequence ID" value="RDH21729.1"/>
    <property type="molecule type" value="Genomic_DNA"/>
</dbReference>
<protein>
    <submittedName>
        <fullName evidence="1">Uncharacterized protein</fullName>
    </submittedName>
</protein>
<sequence>MEVYTVVSFLLWRTTLQMATGSSRHGYTTRLYMRLPQQPPPQQLNPIRNPFILSNSIPNHPGPQARYLHPYPPSHPDLRMNDPNHDYYRVSQSPNHRIMNKITPVMSHLQRDNQ</sequence>
<dbReference type="VEuPathDB" id="FungiDB:M747DRAFT_23389"/>
<accession>A0A370C3U9</accession>
<dbReference type="Proteomes" id="UP000253845">
    <property type="component" value="Unassembled WGS sequence"/>
</dbReference>
<evidence type="ECO:0000313" key="1">
    <source>
        <dbReference type="EMBL" id="RDH21729.1"/>
    </source>
</evidence>
<dbReference type="AlphaFoldDB" id="A0A370C3U9"/>
<gene>
    <name evidence="1" type="ORF">M747DRAFT_23389</name>
</gene>
<evidence type="ECO:0000313" key="2">
    <source>
        <dbReference type="Proteomes" id="UP000253845"/>
    </source>
</evidence>
<name>A0A370C3U9_ASPNG</name>